<comment type="catalytic activity">
    <reaction evidence="6">
        <text>alpha-D-glucose 6-phosphate = beta-D-fructose 6-phosphate</text>
        <dbReference type="Rhea" id="RHEA:11816"/>
        <dbReference type="ChEBI" id="CHEBI:57634"/>
        <dbReference type="ChEBI" id="CHEBI:58225"/>
        <dbReference type="EC" id="5.3.1.9"/>
    </reaction>
</comment>
<evidence type="ECO:0000256" key="4">
    <source>
        <dbReference type="ARBA" id="ARBA00022432"/>
    </source>
</evidence>
<dbReference type="InterPro" id="IPR011051">
    <property type="entry name" value="RmlC_Cupin_sf"/>
</dbReference>
<sequence length="249" mass="28109">MNHQLMTFEYGPGVFGPQVEQRHLDDIRPSLLDPHAQGPDVVYSIAMDIGLDADRADLEQRMLLFGAVTYAAGRIGREPVRSQGHIHAISPSCNYSTAEVYEVWSGKCIVLMQETAQDIPGRVYAVTANPGEVLIVPPGWAHATINGDPDTPLSFGAWCIRDYGFEYADVRAHHGLAFYPILDDGGAISWQHNDNYDDVQLIEKRPQDYHALGMVAGTPIYQQYRENHDQFNFVTRPQEYMDVWRNYEP</sequence>
<evidence type="ECO:0000256" key="2">
    <source>
        <dbReference type="ARBA" id="ARBA00006542"/>
    </source>
</evidence>
<dbReference type="AlphaFoldDB" id="A0A0R1TX37"/>
<dbReference type="UniPathway" id="UPA00109">
    <property type="reaction ID" value="UER00181"/>
</dbReference>
<comment type="pathway">
    <text evidence="1">Carbohydrate degradation; glycolysis; D-glyceraldehyde 3-phosphate and glycerone phosphate from D-glucose: step 2/4.</text>
</comment>
<dbReference type="PATRIC" id="fig|1423783.4.peg.1240"/>
<comment type="similarity">
    <text evidence="2">Belongs to the archaeal-type GPI family.</text>
</comment>
<dbReference type="STRING" id="1423783.FC50_GL001198"/>
<evidence type="ECO:0000256" key="6">
    <source>
        <dbReference type="ARBA" id="ARBA00029321"/>
    </source>
</evidence>
<keyword evidence="9" id="KW-1185">Reference proteome</keyword>
<keyword evidence="5" id="KW-0324">Glycolysis</keyword>
<dbReference type="InterPro" id="IPR010551">
    <property type="entry name" value="G6P_isomerase_prok"/>
</dbReference>
<protein>
    <recommendedName>
        <fullName evidence="3">glucose-6-phosphate isomerase</fullName>
        <ecNumber evidence="3">5.3.1.9</ecNumber>
    </recommendedName>
</protein>
<dbReference type="EC" id="5.3.1.9" evidence="3"/>
<name>A0A0R1TX37_9LACO</name>
<dbReference type="GO" id="GO:0006096">
    <property type="term" value="P:glycolytic process"/>
    <property type="evidence" value="ECO:0007669"/>
    <property type="project" value="UniProtKB-UniPathway"/>
</dbReference>
<dbReference type="GO" id="GO:0006094">
    <property type="term" value="P:gluconeogenesis"/>
    <property type="evidence" value="ECO:0007669"/>
    <property type="project" value="UniProtKB-KW"/>
</dbReference>
<comment type="caution">
    <text evidence="8">The sequence shown here is derived from an EMBL/GenBank/DDBJ whole genome shotgun (WGS) entry which is preliminary data.</text>
</comment>
<dbReference type="InterPro" id="IPR014710">
    <property type="entry name" value="RmlC-like_jellyroll"/>
</dbReference>
<dbReference type="SUPFAM" id="SSF51182">
    <property type="entry name" value="RmlC-like cupins"/>
    <property type="match status" value="1"/>
</dbReference>
<dbReference type="EMBL" id="AZFJ01000049">
    <property type="protein sequence ID" value="KRL85807.1"/>
    <property type="molecule type" value="Genomic_DNA"/>
</dbReference>
<dbReference type="Gene3D" id="2.60.120.10">
    <property type="entry name" value="Jelly Rolls"/>
    <property type="match status" value="1"/>
</dbReference>
<proteinExistence type="inferred from homology"/>
<gene>
    <name evidence="8" type="ORF">FC50_GL001198</name>
</gene>
<evidence type="ECO:0000256" key="5">
    <source>
        <dbReference type="ARBA" id="ARBA00023152"/>
    </source>
</evidence>
<organism evidence="8 9">
    <name type="scientific">Lacticaseibacillus pantheris DSM 15945 = JCM 12539 = NBRC 106106</name>
    <dbReference type="NCBI Taxonomy" id="1423783"/>
    <lineage>
        <taxon>Bacteria</taxon>
        <taxon>Bacillati</taxon>
        <taxon>Bacillota</taxon>
        <taxon>Bacilli</taxon>
        <taxon>Lactobacillales</taxon>
        <taxon>Lactobacillaceae</taxon>
        <taxon>Lacticaseibacillus</taxon>
    </lineage>
</organism>
<evidence type="ECO:0000259" key="7">
    <source>
        <dbReference type="Pfam" id="PF06560"/>
    </source>
</evidence>
<dbReference type="Pfam" id="PF06560">
    <property type="entry name" value="GPI"/>
    <property type="match status" value="1"/>
</dbReference>
<evidence type="ECO:0000256" key="3">
    <source>
        <dbReference type="ARBA" id="ARBA00011952"/>
    </source>
</evidence>
<feature type="domain" description="Glucose-6-phosphate isomerase prokaryote" evidence="7">
    <location>
        <begin position="37"/>
        <end position="195"/>
    </location>
</feature>
<dbReference type="GO" id="GO:0005737">
    <property type="term" value="C:cytoplasm"/>
    <property type="evidence" value="ECO:0007669"/>
    <property type="project" value="InterPro"/>
</dbReference>
<evidence type="ECO:0000256" key="1">
    <source>
        <dbReference type="ARBA" id="ARBA00004926"/>
    </source>
</evidence>
<dbReference type="Proteomes" id="UP000051922">
    <property type="component" value="Unassembled WGS sequence"/>
</dbReference>
<dbReference type="GO" id="GO:0004347">
    <property type="term" value="F:glucose-6-phosphate isomerase activity"/>
    <property type="evidence" value="ECO:0007669"/>
    <property type="project" value="UniProtKB-EC"/>
</dbReference>
<evidence type="ECO:0000313" key="8">
    <source>
        <dbReference type="EMBL" id="KRL85807.1"/>
    </source>
</evidence>
<evidence type="ECO:0000313" key="9">
    <source>
        <dbReference type="Proteomes" id="UP000051922"/>
    </source>
</evidence>
<accession>A0A0R1TX37</accession>
<reference evidence="8 9" key="1">
    <citation type="journal article" date="2015" name="Genome Announc.">
        <title>Expanding the biotechnology potential of lactobacilli through comparative genomics of 213 strains and associated genera.</title>
        <authorList>
            <person name="Sun Z."/>
            <person name="Harris H.M."/>
            <person name="McCann A."/>
            <person name="Guo C."/>
            <person name="Argimon S."/>
            <person name="Zhang W."/>
            <person name="Yang X."/>
            <person name="Jeffery I.B."/>
            <person name="Cooney J.C."/>
            <person name="Kagawa T.F."/>
            <person name="Liu W."/>
            <person name="Song Y."/>
            <person name="Salvetti E."/>
            <person name="Wrobel A."/>
            <person name="Rasinkangas P."/>
            <person name="Parkhill J."/>
            <person name="Rea M.C."/>
            <person name="O'Sullivan O."/>
            <person name="Ritari J."/>
            <person name="Douillard F.P."/>
            <person name="Paul Ross R."/>
            <person name="Yang R."/>
            <person name="Briner A.E."/>
            <person name="Felis G.E."/>
            <person name="de Vos W.M."/>
            <person name="Barrangou R."/>
            <person name="Klaenhammer T.R."/>
            <person name="Caufield P.W."/>
            <person name="Cui Y."/>
            <person name="Zhang H."/>
            <person name="O'Toole P.W."/>
        </authorList>
    </citation>
    <scope>NUCLEOTIDE SEQUENCE [LARGE SCALE GENOMIC DNA]</scope>
    <source>
        <strain evidence="8 9">DSM 15945</strain>
    </source>
</reference>
<keyword evidence="4" id="KW-0312">Gluconeogenesis</keyword>